<sequence>MKKAWQYPYVLIASQNQHKLKEFRDLFQLELGIGVKGLDEFPDAPEIIEDQDTFEGNAVKKSETISRWLGQPVLSDDSGIVVPALDGAPGVYSARYAGEGSTDQQNVQKMLHEMEAIPASDRGAYYVCVMALSVPDEESKFVRGECHGVVAHEPRGENGFGYDPVFYMPEREQTMAELRSEEKRAISHRSIATKKLVELLKETYTFSRHVD</sequence>
<evidence type="ECO:0000256" key="6">
    <source>
        <dbReference type="ARBA" id="ARBA00022842"/>
    </source>
</evidence>
<evidence type="ECO:0000256" key="2">
    <source>
        <dbReference type="ARBA" id="ARBA00011738"/>
    </source>
</evidence>
<comment type="catalytic activity">
    <reaction evidence="9 10">
        <text>XTP + H2O = XMP + diphosphate + H(+)</text>
        <dbReference type="Rhea" id="RHEA:28610"/>
        <dbReference type="ChEBI" id="CHEBI:15377"/>
        <dbReference type="ChEBI" id="CHEBI:15378"/>
        <dbReference type="ChEBI" id="CHEBI:33019"/>
        <dbReference type="ChEBI" id="CHEBI:57464"/>
        <dbReference type="ChEBI" id="CHEBI:61314"/>
        <dbReference type="EC" id="3.6.1.66"/>
    </reaction>
</comment>
<organism evidence="12 13">
    <name type="scientific">Baia soyae</name>
    <dbReference type="NCBI Taxonomy" id="1544746"/>
    <lineage>
        <taxon>Bacteria</taxon>
        <taxon>Bacillati</taxon>
        <taxon>Bacillota</taxon>
        <taxon>Bacilli</taxon>
        <taxon>Bacillales</taxon>
        <taxon>Thermoactinomycetaceae</taxon>
        <taxon>Baia</taxon>
    </lineage>
</organism>
<reference evidence="12 13" key="1">
    <citation type="submission" date="2019-03" db="EMBL/GenBank/DDBJ databases">
        <title>Genomic Encyclopedia of Type Strains, Phase IV (KMG-IV): sequencing the most valuable type-strain genomes for metagenomic binning, comparative biology and taxonomic classification.</title>
        <authorList>
            <person name="Goeker M."/>
        </authorList>
    </citation>
    <scope>NUCLEOTIDE SEQUENCE [LARGE SCALE GENOMIC DNA]</scope>
    <source>
        <strain evidence="12 13">DSM 46831</strain>
    </source>
</reference>
<keyword evidence="3 10" id="KW-0479">Metal-binding</keyword>
<feature type="binding site" evidence="10">
    <location>
        <position position="77"/>
    </location>
    <ligand>
        <name>Mg(2+)</name>
        <dbReference type="ChEBI" id="CHEBI:18420"/>
    </ligand>
</feature>
<comment type="caution">
    <text evidence="10">Lacks conserved residue(s) required for the propagation of feature annotation.</text>
</comment>
<evidence type="ECO:0000256" key="10">
    <source>
        <dbReference type="HAMAP-Rule" id="MF_01405"/>
    </source>
</evidence>
<evidence type="ECO:0000256" key="3">
    <source>
        <dbReference type="ARBA" id="ARBA00022723"/>
    </source>
</evidence>
<evidence type="ECO:0000256" key="4">
    <source>
        <dbReference type="ARBA" id="ARBA00022741"/>
    </source>
</evidence>
<dbReference type="GO" id="GO:0046872">
    <property type="term" value="F:metal ion binding"/>
    <property type="evidence" value="ECO:0007669"/>
    <property type="project" value="UniProtKB-KW"/>
</dbReference>
<dbReference type="Pfam" id="PF01725">
    <property type="entry name" value="Ham1p_like"/>
    <property type="match status" value="1"/>
</dbReference>
<evidence type="ECO:0000256" key="5">
    <source>
        <dbReference type="ARBA" id="ARBA00022801"/>
    </source>
</evidence>
<dbReference type="InterPro" id="IPR002637">
    <property type="entry name" value="RdgB/HAM1"/>
</dbReference>
<comment type="catalytic activity">
    <reaction evidence="10">
        <text>ITP + H2O = IMP + diphosphate + H(+)</text>
        <dbReference type="Rhea" id="RHEA:29399"/>
        <dbReference type="ChEBI" id="CHEBI:15377"/>
        <dbReference type="ChEBI" id="CHEBI:15378"/>
        <dbReference type="ChEBI" id="CHEBI:33019"/>
        <dbReference type="ChEBI" id="CHEBI:58053"/>
        <dbReference type="ChEBI" id="CHEBI:61402"/>
        <dbReference type="EC" id="3.6.1.66"/>
    </reaction>
</comment>
<feature type="active site" description="Proton acceptor" evidence="10">
    <location>
        <position position="77"/>
    </location>
</feature>
<dbReference type="OrthoDB" id="9807456at2"/>
<dbReference type="RefSeq" id="WP_131848299.1">
    <property type="nucleotide sequence ID" value="NZ_SLXV01000009.1"/>
</dbReference>
<evidence type="ECO:0000313" key="13">
    <source>
        <dbReference type="Proteomes" id="UP000294746"/>
    </source>
</evidence>
<name>A0A4R2S053_9BACL</name>
<dbReference type="InterPro" id="IPR020922">
    <property type="entry name" value="dITP/XTP_pyrophosphatase"/>
</dbReference>
<keyword evidence="6 10" id="KW-0460">Magnesium</keyword>
<comment type="function">
    <text evidence="10">Pyrophosphatase that catalyzes the hydrolysis of nucleoside triphosphates to their monophosphate derivatives, with a high preference for the non-canonical purine nucleotides XTP (xanthosine triphosphate), dITP (deoxyinosine triphosphate) and ITP. Seems to function as a house-cleaning enzyme that removes non-canonical purine nucleotides from the nucleotide pool, thus preventing their incorporation into DNA/RNA and avoiding chromosomal lesions.</text>
</comment>
<comment type="catalytic activity">
    <reaction evidence="8 10">
        <text>dITP + H2O = dIMP + diphosphate + H(+)</text>
        <dbReference type="Rhea" id="RHEA:28342"/>
        <dbReference type="ChEBI" id="CHEBI:15377"/>
        <dbReference type="ChEBI" id="CHEBI:15378"/>
        <dbReference type="ChEBI" id="CHEBI:33019"/>
        <dbReference type="ChEBI" id="CHEBI:61194"/>
        <dbReference type="ChEBI" id="CHEBI:61382"/>
        <dbReference type="EC" id="3.6.1.66"/>
    </reaction>
</comment>
<dbReference type="FunFam" id="3.90.950.10:FF:000001">
    <property type="entry name" value="dITP/XTP pyrophosphatase"/>
    <property type="match status" value="1"/>
</dbReference>
<evidence type="ECO:0000256" key="8">
    <source>
        <dbReference type="ARBA" id="ARBA00051875"/>
    </source>
</evidence>
<dbReference type="NCBIfam" id="TIGR00042">
    <property type="entry name" value="RdgB/HAM1 family non-canonical purine NTP pyrophosphatase"/>
    <property type="match status" value="1"/>
</dbReference>
<dbReference type="GO" id="GO:0005829">
    <property type="term" value="C:cytosol"/>
    <property type="evidence" value="ECO:0007669"/>
    <property type="project" value="TreeGrafter"/>
</dbReference>
<dbReference type="SUPFAM" id="SSF52972">
    <property type="entry name" value="ITPase-like"/>
    <property type="match status" value="1"/>
</dbReference>
<keyword evidence="5 10" id="KW-0378">Hydrolase</keyword>
<comment type="caution">
    <text evidence="12">The sequence shown here is derived from an EMBL/GenBank/DDBJ whole genome shotgun (WGS) entry which is preliminary data.</text>
</comment>
<dbReference type="CDD" id="cd00515">
    <property type="entry name" value="HAM1"/>
    <property type="match status" value="1"/>
</dbReference>
<gene>
    <name evidence="12" type="ORF">EDD57_1095</name>
</gene>
<dbReference type="PANTHER" id="PTHR11067">
    <property type="entry name" value="INOSINE TRIPHOSPHATE PYROPHOSPHATASE/HAM1 PROTEIN"/>
    <property type="match status" value="1"/>
</dbReference>
<proteinExistence type="inferred from homology"/>
<dbReference type="Proteomes" id="UP000294746">
    <property type="component" value="Unassembled WGS sequence"/>
</dbReference>
<dbReference type="NCBIfam" id="NF011397">
    <property type="entry name" value="PRK14822.1"/>
    <property type="match status" value="1"/>
</dbReference>
<feature type="binding site" evidence="10">
    <location>
        <begin position="188"/>
        <end position="189"/>
    </location>
    <ligand>
        <name>substrate</name>
    </ligand>
</feature>
<dbReference type="GO" id="GO:0009117">
    <property type="term" value="P:nucleotide metabolic process"/>
    <property type="evidence" value="ECO:0007669"/>
    <property type="project" value="UniProtKB-KW"/>
</dbReference>
<evidence type="ECO:0000256" key="9">
    <source>
        <dbReference type="ARBA" id="ARBA00052017"/>
    </source>
</evidence>
<keyword evidence="13" id="KW-1185">Reference proteome</keyword>
<feature type="binding site" evidence="10">
    <location>
        <begin position="160"/>
        <end position="163"/>
    </location>
    <ligand>
        <name>substrate</name>
    </ligand>
</feature>
<dbReference type="InterPro" id="IPR029001">
    <property type="entry name" value="ITPase-like_fam"/>
</dbReference>
<dbReference type="GO" id="GO:0035870">
    <property type="term" value="F:dITP diphosphatase activity"/>
    <property type="evidence" value="ECO:0007669"/>
    <property type="project" value="UniProtKB-UniRule"/>
</dbReference>
<evidence type="ECO:0000256" key="7">
    <source>
        <dbReference type="ARBA" id="ARBA00023080"/>
    </source>
</evidence>
<dbReference type="HAMAP" id="MF_01405">
    <property type="entry name" value="Non_canon_purine_NTPase"/>
    <property type="match status" value="1"/>
</dbReference>
<dbReference type="GO" id="GO:0009146">
    <property type="term" value="P:purine nucleoside triphosphate catabolic process"/>
    <property type="evidence" value="ECO:0007669"/>
    <property type="project" value="UniProtKB-UniRule"/>
</dbReference>
<dbReference type="GO" id="GO:0017111">
    <property type="term" value="F:ribonucleoside triphosphate phosphatase activity"/>
    <property type="evidence" value="ECO:0007669"/>
    <property type="project" value="InterPro"/>
</dbReference>
<dbReference type="GO" id="GO:0000166">
    <property type="term" value="F:nucleotide binding"/>
    <property type="evidence" value="ECO:0007669"/>
    <property type="project" value="UniProtKB-KW"/>
</dbReference>
<comment type="subunit">
    <text evidence="2 10">Homodimer.</text>
</comment>
<feature type="binding site" evidence="10">
    <location>
        <position position="78"/>
    </location>
    <ligand>
        <name>substrate</name>
    </ligand>
</feature>
<feature type="binding site" evidence="10">
    <location>
        <position position="183"/>
    </location>
    <ligand>
        <name>substrate</name>
    </ligand>
</feature>
<evidence type="ECO:0000313" key="12">
    <source>
        <dbReference type="EMBL" id="TCP69347.1"/>
    </source>
</evidence>
<evidence type="ECO:0000256" key="1">
    <source>
        <dbReference type="ARBA" id="ARBA00008023"/>
    </source>
</evidence>
<accession>A0A4R2S053</accession>
<feature type="binding site" evidence="10">
    <location>
        <begin position="14"/>
        <end position="19"/>
    </location>
    <ligand>
        <name>substrate</name>
    </ligand>
</feature>
<protein>
    <recommendedName>
        <fullName evidence="10">dITP/XTP pyrophosphatase</fullName>
        <ecNumber evidence="10">3.6.1.66</ecNumber>
    </recommendedName>
    <alternativeName>
        <fullName evidence="10">Non-canonical purine NTP pyrophosphatase</fullName>
    </alternativeName>
    <alternativeName>
        <fullName evidence="10">Non-standard purine NTP pyrophosphatase</fullName>
    </alternativeName>
    <alternativeName>
        <fullName evidence="10">Nucleoside-triphosphate diphosphatase</fullName>
    </alternativeName>
    <alternativeName>
        <fullName evidence="10">Nucleoside-triphosphate pyrophosphatase</fullName>
        <shortName evidence="10">NTPase</shortName>
    </alternativeName>
</protein>
<evidence type="ECO:0000256" key="11">
    <source>
        <dbReference type="RuleBase" id="RU003781"/>
    </source>
</evidence>
<keyword evidence="7 10" id="KW-0546">Nucleotide metabolism</keyword>
<comment type="similarity">
    <text evidence="1 10 11">Belongs to the HAM1 NTPase family.</text>
</comment>
<dbReference type="Gene3D" id="3.90.950.10">
    <property type="match status" value="1"/>
</dbReference>
<comment type="cofactor">
    <cofactor evidence="10">
        <name>Mg(2+)</name>
        <dbReference type="ChEBI" id="CHEBI:18420"/>
    </cofactor>
    <text evidence="10">Binds 1 Mg(2+) ion per subunit.</text>
</comment>
<dbReference type="EMBL" id="SLXV01000009">
    <property type="protein sequence ID" value="TCP69347.1"/>
    <property type="molecule type" value="Genomic_DNA"/>
</dbReference>
<dbReference type="GO" id="GO:0036220">
    <property type="term" value="F:ITP diphosphatase activity"/>
    <property type="evidence" value="ECO:0007669"/>
    <property type="project" value="UniProtKB-UniRule"/>
</dbReference>
<dbReference type="AlphaFoldDB" id="A0A4R2S053"/>
<keyword evidence="4 10" id="KW-0547">Nucleotide-binding</keyword>
<dbReference type="EC" id="3.6.1.66" evidence="10"/>
<dbReference type="GO" id="GO:0036222">
    <property type="term" value="F:XTP diphosphatase activity"/>
    <property type="evidence" value="ECO:0007669"/>
    <property type="project" value="UniProtKB-UniRule"/>
</dbReference>
<dbReference type="PANTHER" id="PTHR11067:SF9">
    <property type="entry name" value="INOSINE TRIPHOSPHATE PYROPHOSPHATASE"/>
    <property type="match status" value="1"/>
</dbReference>